<dbReference type="PANTHER" id="PTHR46411">
    <property type="entry name" value="FAMILY ATPASE, PUTATIVE-RELATED"/>
    <property type="match status" value="1"/>
</dbReference>
<evidence type="ECO:0000259" key="2">
    <source>
        <dbReference type="SMART" id="SM00382"/>
    </source>
</evidence>
<evidence type="ECO:0000256" key="1">
    <source>
        <dbReference type="SAM" id="MobiDB-lite"/>
    </source>
</evidence>
<feature type="compositionally biased region" description="Polar residues" evidence="1">
    <location>
        <begin position="317"/>
        <end position="335"/>
    </location>
</feature>
<proteinExistence type="predicted"/>
<gene>
    <name evidence="3" type="ORF">BN869_000007849_1</name>
</gene>
<dbReference type="Gene3D" id="3.40.50.300">
    <property type="entry name" value="P-loop containing nucleotide triphosphate hydrolases"/>
    <property type="match status" value="1"/>
</dbReference>
<dbReference type="PANTHER" id="PTHR46411:SF3">
    <property type="entry name" value="AAA+ ATPASE DOMAIN-CONTAINING PROTEIN"/>
    <property type="match status" value="1"/>
</dbReference>
<feature type="domain" description="AAA+ ATPase" evidence="2">
    <location>
        <begin position="592"/>
        <end position="719"/>
    </location>
</feature>
<dbReference type="EMBL" id="CDPU01000025">
    <property type="protein sequence ID" value="CEO51791.1"/>
    <property type="molecule type" value="Genomic_DNA"/>
</dbReference>
<dbReference type="AlphaFoldDB" id="A0A0B7KAT2"/>
<name>A0A0B7KAT2_BIOOC</name>
<dbReference type="SMART" id="SM00382">
    <property type="entry name" value="AAA"/>
    <property type="match status" value="1"/>
</dbReference>
<feature type="region of interest" description="Disordered" evidence="1">
    <location>
        <begin position="304"/>
        <end position="482"/>
    </location>
</feature>
<protein>
    <recommendedName>
        <fullName evidence="2">AAA+ ATPase domain-containing protein</fullName>
    </recommendedName>
</protein>
<sequence>MVLSDANNSDSGPTLPGHVVTKIFRHDCQARQCPSRWSIRGNHHDEEKVLFDAIATDPIVHRHYLNGKKWLTDSFTIQSPEMRAFLKSALANYQDFDPSLDGWTFRSPYKALVHRWDRILELSKSVAKEAEQSVNSLVKFLHPILEFYIQAQANINKTGQIPFADIWQIFPPGELVMTTLYGVEIMCRVTRYEFSRHGNFWAIKLQYVDWNGQKCGFAKTVIDINFYAGERHVTSLPVYPVKFCESMEETKERLLKRGRLFEALRGYHFKSCTGTQVLLEESLNEERPISGRVIIDTHTYYQSRNRKHPSLGPLQSELPSNNPKLLQGAQDTTRQISRDRNPSVPPSYHDNNQGDLVPYNGHVENPFAPPHQSNAYFTPPPDMQGSGPEPILNYGPNGPYHSSYPAQSPYPARPLPSHRRRPIAAAPQNHYPHVNPDSPRGGPEHYPECRNSFTSESEYTDDEGNPRPQYNTGPHYGGSLPVSPKKGFVATDRPLATGKRIVANIEARSENLDRLTDEQCMLTTPWVIGLDMNTKLWGKFRVDELESIDWNDESYENLILPEKEKELAWAFVKNKALADSTKFEDFVKDKGRGIIILMFGPPGVGKSYTAEAVAERARVPLYTMSAATLGTNPKRVGDCLEYALNLCRAWNAMLFLDEADVFLGSRSDADLTRNELVAVFLTKLEYYQGICFMTTNRMSSIDLAMQSRVDLFLRYGDLTQETRYCVWKNFISGTCAARFDINDEDLGKLSKYKLNGREIKNLVKTAHLLSLGNADEKIGLETFCMLVDNRIQALETLKGA</sequence>
<accession>A0A0B7KAT2</accession>
<dbReference type="InterPro" id="IPR054289">
    <property type="entry name" value="DUF7025"/>
</dbReference>
<dbReference type="Pfam" id="PF00004">
    <property type="entry name" value="AAA"/>
    <property type="match status" value="1"/>
</dbReference>
<dbReference type="GO" id="GO:0016887">
    <property type="term" value="F:ATP hydrolysis activity"/>
    <property type="evidence" value="ECO:0007669"/>
    <property type="project" value="InterPro"/>
</dbReference>
<dbReference type="InterPro" id="IPR027417">
    <property type="entry name" value="P-loop_NTPase"/>
</dbReference>
<organism evidence="3">
    <name type="scientific">Bionectria ochroleuca</name>
    <name type="common">Gliocladium roseum</name>
    <dbReference type="NCBI Taxonomy" id="29856"/>
    <lineage>
        <taxon>Eukaryota</taxon>
        <taxon>Fungi</taxon>
        <taxon>Dikarya</taxon>
        <taxon>Ascomycota</taxon>
        <taxon>Pezizomycotina</taxon>
        <taxon>Sordariomycetes</taxon>
        <taxon>Hypocreomycetidae</taxon>
        <taxon>Hypocreales</taxon>
        <taxon>Bionectriaceae</taxon>
        <taxon>Clonostachys</taxon>
    </lineage>
</organism>
<reference evidence="3" key="1">
    <citation type="submission" date="2015-01" db="EMBL/GenBank/DDBJ databases">
        <authorList>
            <person name="Durling Mikael"/>
        </authorList>
    </citation>
    <scope>NUCLEOTIDE SEQUENCE</scope>
</reference>
<evidence type="ECO:0000313" key="3">
    <source>
        <dbReference type="EMBL" id="CEO51791.1"/>
    </source>
</evidence>
<dbReference type="CDD" id="cd19481">
    <property type="entry name" value="RecA-like_protease"/>
    <property type="match status" value="1"/>
</dbReference>
<dbReference type="InterPro" id="IPR003593">
    <property type="entry name" value="AAA+_ATPase"/>
</dbReference>
<dbReference type="GO" id="GO:0005524">
    <property type="term" value="F:ATP binding"/>
    <property type="evidence" value="ECO:0007669"/>
    <property type="project" value="InterPro"/>
</dbReference>
<dbReference type="InterPro" id="IPR003959">
    <property type="entry name" value="ATPase_AAA_core"/>
</dbReference>
<dbReference type="Pfam" id="PF22942">
    <property type="entry name" value="DUF7025"/>
    <property type="match status" value="1"/>
</dbReference>
<dbReference type="SUPFAM" id="SSF52540">
    <property type="entry name" value="P-loop containing nucleoside triphosphate hydrolases"/>
    <property type="match status" value="1"/>
</dbReference>